<dbReference type="AlphaFoldDB" id="A0ABD2YXF6"/>
<dbReference type="PANTHER" id="PTHR43895">
    <property type="entry name" value="CALCIUM/CALMODULIN-DEPENDENT PROTEIN KINASE KINASE-RELATED"/>
    <property type="match status" value="1"/>
</dbReference>
<evidence type="ECO:0000256" key="7">
    <source>
        <dbReference type="ARBA" id="ARBA00022777"/>
    </source>
</evidence>
<dbReference type="InterPro" id="IPR004041">
    <property type="entry name" value="NAF_dom"/>
</dbReference>
<dbReference type="FunFam" id="1.10.510.10:FF:000279">
    <property type="entry name" value="Non-specific serine/threonine protein kinase"/>
    <property type="match status" value="1"/>
</dbReference>
<dbReference type="CDD" id="cd14663">
    <property type="entry name" value="STKc_SnRK3"/>
    <property type="match status" value="1"/>
</dbReference>
<comment type="similarity">
    <text evidence="2">Belongs to the protein kinase superfamily. CAMK Ser/Thr protein kinase family. SNF1 subfamily.</text>
</comment>
<protein>
    <recommendedName>
        <fullName evidence="3">non-specific serine/threonine protein kinase</fullName>
        <ecNumber evidence="3">2.7.11.1</ecNumber>
    </recommendedName>
</protein>
<dbReference type="Pfam" id="PF03822">
    <property type="entry name" value="NAF"/>
    <property type="match status" value="1"/>
</dbReference>
<dbReference type="FunFam" id="3.30.310.80:FF:000005">
    <property type="entry name" value="Non-specific serine/threonine protein kinase"/>
    <property type="match status" value="1"/>
</dbReference>
<keyword evidence="9" id="KW-0464">Manganese</keyword>
<evidence type="ECO:0000256" key="5">
    <source>
        <dbReference type="ARBA" id="ARBA00022679"/>
    </source>
</evidence>
<dbReference type="Gene3D" id="1.10.510.10">
    <property type="entry name" value="Transferase(Phosphotransferase) domain 1"/>
    <property type="match status" value="1"/>
</dbReference>
<evidence type="ECO:0000256" key="11">
    <source>
        <dbReference type="ARBA" id="ARBA00048679"/>
    </source>
</evidence>
<evidence type="ECO:0000259" key="15">
    <source>
        <dbReference type="PROSITE" id="PS50816"/>
    </source>
</evidence>
<dbReference type="EC" id="2.7.11.1" evidence="3"/>
<evidence type="ECO:0000256" key="12">
    <source>
        <dbReference type="PROSITE-ProRule" id="PRU10141"/>
    </source>
</evidence>
<dbReference type="PANTHER" id="PTHR43895:SF162">
    <property type="entry name" value="CBL-INTERACTING SERINE_THREONINE-PROTEIN KINASE 25"/>
    <property type="match status" value="1"/>
</dbReference>
<evidence type="ECO:0000256" key="4">
    <source>
        <dbReference type="ARBA" id="ARBA00022527"/>
    </source>
</evidence>
<dbReference type="PROSITE" id="PS50816">
    <property type="entry name" value="NAF"/>
    <property type="match status" value="1"/>
</dbReference>
<comment type="catalytic activity">
    <reaction evidence="10">
        <text>L-threonyl-[protein] + ATP = O-phospho-L-threonyl-[protein] + ADP + H(+)</text>
        <dbReference type="Rhea" id="RHEA:46608"/>
        <dbReference type="Rhea" id="RHEA-COMP:11060"/>
        <dbReference type="Rhea" id="RHEA-COMP:11605"/>
        <dbReference type="ChEBI" id="CHEBI:15378"/>
        <dbReference type="ChEBI" id="CHEBI:30013"/>
        <dbReference type="ChEBI" id="CHEBI:30616"/>
        <dbReference type="ChEBI" id="CHEBI:61977"/>
        <dbReference type="ChEBI" id="CHEBI:456216"/>
        <dbReference type="EC" id="2.7.11.1"/>
    </reaction>
</comment>
<dbReference type="InterPro" id="IPR000719">
    <property type="entry name" value="Prot_kinase_dom"/>
</dbReference>
<dbReference type="InterPro" id="IPR018451">
    <property type="entry name" value="NAF/FISL_domain"/>
</dbReference>
<evidence type="ECO:0000259" key="14">
    <source>
        <dbReference type="PROSITE" id="PS50011"/>
    </source>
</evidence>
<dbReference type="Gene3D" id="3.30.310.80">
    <property type="entry name" value="Kinase associated domain 1, KA1"/>
    <property type="match status" value="1"/>
</dbReference>
<keyword evidence="17" id="KW-1185">Reference proteome</keyword>
<evidence type="ECO:0000256" key="13">
    <source>
        <dbReference type="RuleBase" id="RU000304"/>
    </source>
</evidence>
<dbReference type="Proteomes" id="UP001630127">
    <property type="component" value="Unassembled WGS sequence"/>
</dbReference>
<evidence type="ECO:0000256" key="9">
    <source>
        <dbReference type="ARBA" id="ARBA00023211"/>
    </source>
</evidence>
<feature type="binding site" evidence="12">
    <location>
        <position position="57"/>
    </location>
    <ligand>
        <name>ATP</name>
        <dbReference type="ChEBI" id="CHEBI:30616"/>
    </ligand>
</feature>
<comment type="catalytic activity">
    <reaction evidence="11">
        <text>L-seryl-[protein] + ATP = O-phospho-L-seryl-[protein] + ADP + H(+)</text>
        <dbReference type="Rhea" id="RHEA:17989"/>
        <dbReference type="Rhea" id="RHEA-COMP:9863"/>
        <dbReference type="Rhea" id="RHEA-COMP:11604"/>
        <dbReference type="ChEBI" id="CHEBI:15378"/>
        <dbReference type="ChEBI" id="CHEBI:29999"/>
        <dbReference type="ChEBI" id="CHEBI:30616"/>
        <dbReference type="ChEBI" id="CHEBI:83421"/>
        <dbReference type="ChEBI" id="CHEBI:456216"/>
        <dbReference type="EC" id="2.7.11.1"/>
    </reaction>
</comment>
<dbReference type="InterPro" id="IPR008271">
    <property type="entry name" value="Ser/Thr_kinase_AS"/>
</dbReference>
<evidence type="ECO:0000256" key="2">
    <source>
        <dbReference type="ARBA" id="ARBA00006234"/>
    </source>
</evidence>
<dbReference type="Pfam" id="PF00069">
    <property type="entry name" value="Pkinase"/>
    <property type="match status" value="1"/>
</dbReference>
<dbReference type="CDD" id="cd12195">
    <property type="entry name" value="CIPK_C"/>
    <property type="match status" value="1"/>
</dbReference>
<dbReference type="PROSITE" id="PS50011">
    <property type="entry name" value="PROTEIN_KINASE_DOM"/>
    <property type="match status" value="1"/>
</dbReference>
<name>A0ABD2YXF6_9GENT</name>
<gene>
    <name evidence="16" type="ORF">ACH5RR_024687</name>
</gene>
<evidence type="ECO:0000256" key="10">
    <source>
        <dbReference type="ARBA" id="ARBA00047899"/>
    </source>
</evidence>
<dbReference type="GO" id="GO:0005524">
    <property type="term" value="F:ATP binding"/>
    <property type="evidence" value="ECO:0007669"/>
    <property type="project" value="UniProtKB-UniRule"/>
</dbReference>
<dbReference type="GO" id="GO:0004674">
    <property type="term" value="F:protein serine/threonine kinase activity"/>
    <property type="evidence" value="ECO:0007669"/>
    <property type="project" value="UniProtKB-KW"/>
</dbReference>
<feature type="domain" description="Protein kinase" evidence="14">
    <location>
        <begin position="28"/>
        <end position="282"/>
    </location>
</feature>
<keyword evidence="6 12" id="KW-0547">Nucleotide-binding</keyword>
<dbReference type="SMART" id="SM00220">
    <property type="entry name" value="S_TKc"/>
    <property type="match status" value="1"/>
</dbReference>
<keyword evidence="8 12" id="KW-0067">ATP-binding</keyword>
<evidence type="ECO:0000256" key="3">
    <source>
        <dbReference type="ARBA" id="ARBA00012513"/>
    </source>
</evidence>
<evidence type="ECO:0000313" key="16">
    <source>
        <dbReference type="EMBL" id="KAL3511970.1"/>
    </source>
</evidence>
<reference evidence="16 17" key="1">
    <citation type="submission" date="2024-11" db="EMBL/GenBank/DDBJ databases">
        <title>A near-complete genome assembly of Cinchona calisaya.</title>
        <authorList>
            <person name="Lian D.C."/>
            <person name="Zhao X.W."/>
            <person name="Wei L."/>
        </authorList>
    </citation>
    <scope>NUCLEOTIDE SEQUENCE [LARGE SCALE GENOMIC DNA]</scope>
    <source>
        <tissue evidence="16">Nenye</tissue>
    </source>
</reference>
<evidence type="ECO:0000256" key="6">
    <source>
        <dbReference type="ARBA" id="ARBA00022741"/>
    </source>
</evidence>
<dbReference type="PROSITE" id="PS00108">
    <property type="entry name" value="PROTEIN_KINASE_ST"/>
    <property type="match status" value="1"/>
</dbReference>
<dbReference type="FunFam" id="3.30.200.20:FF:000096">
    <property type="entry name" value="Non-specific serine/threonine protein kinase"/>
    <property type="match status" value="1"/>
</dbReference>
<evidence type="ECO:0000313" key="17">
    <source>
        <dbReference type="Proteomes" id="UP001630127"/>
    </source>
</evidence>
<proteinExistence type="inferred from homology"/>
<dbReference type="SUPFAM" id="SSF56112">
    <property type="entry name" value="Protein kinase-like (PK-like)"/>
    <property type="match status" value="1"/>
</dbReference>
<dbReference type="InterPro" id="IPR011009">
    <property type="entry name" value="Kinase-like_dom_sf"/>
</dbReference>
<dbReference type="PROSITE" id="PS00107">
    <property type="entry name" value="PROTEIN_KINASE_ATP"/>
    <property type="match status" value="1"/>
</dbReference>
<organism evidence="16 17">
    <name type="scientific">Cinchona calisaya</name>
    <dbReference type="NCBI Taxonomy" id="153742"/>
    <lineage>
        <taxon>Eukaryota</taxon>
        <taxon>Viridiplantae</taxon>
        <taxon>Streptophyta</taxon>
        <taxon>Embryophyta</taxon>
        <taxon>Tracheophyta</taxon>
        <taxon>Spermatophyta</taxon>
        <taxon>Magnoliopsida</taxon>
        <taxon>eudicotyledons</taxon>
        <taxon>Gunneridae</taxon>
        <taxon>Pentapetalae</taxon>
        <taxon>asterids</taxon>
        <taxon>lamiids</taxon>
        <taxon>Gentianales</taxon>
        <taxon>Rubiaceae</taxon>
        <taxon>Cinchonoideae</taxon>
        <taxon>Cinchoneae</taxon>
        <taxon>Cinchona</taxon>
    </lineage>
</organism>
<feature type="domain" description="NAF" evidence="15">
    <location>
        <begin position="320"/>
        <end position="345"/>
    </location>
</feature>
<dbReference type="EMBL" id="JBJUIK010000011">
    <property type="protein sequence ID" value="KAL3511970.1"/>
    <property type="molecule type" value="Genomic_DNA"/>
</dbReference>
<evidence type="ECO:0000256" key="1">
    <source>
        <dbReference type="ARBA" id="ARBA00001936"/>
    </source>
</evidence>
<evidence type="ECO:0000256" key="8">
    <source>
        <dbReference type="ARBA" id="ARBA00022840"/>
    </source>
</evidence>
<dbReference type="InterPro" id="IPR017441">
    <property type="entry name" value="Protein_kinase_ATP_BS"/>
</dbReference>
<keyword evidence="5" id="KW-0808">Transferase</keyword>
<keyword evidence="4 13" id="KW-0723">Serine/threonine-protein kinase</keyword>
<comment type="cofactor">
    <cofactor evidence="1">
        <name>Mn(2+)</name>
        <dbReference type="ChEBI" id="CHEBI:29035"/>
    </cofactor>
</comment>
<comment type="caution">
    <text evidence="16">The sequence shown here is derived from an EMBL/GenBank/DDBJ whole genome shotgun (WGS) entry which is preliminary data.</text>
</comment>
<sequence length="454" mass="51362">MEDKSENSLAETYSLINNGNRNIIFGKYEMGRLLGKGTFAKVYYGKNLNTSESVAIKVIHKDHVKKQGMMEQIKREISVMRLVRHPHVVEIKEVMATKQKIFFIMEYVKGGELFAKVAKGKLKEEEARKYFQQLISAVDFCHSRGVSHRDVKPENLLLDEHENLKISDFGLSALPEHLRNDGLLHTQCGTPAYVAPEVLRKKGYDGAKADIWSCGVILYALLAGFLPFRDENVMKMYSKVFKAEFEFPPWFSCDARRLISKLLVADPEKRISIPAIMRVPWFLKGFTRPIAFSIQEPGQDNNIDHQKDDIKDVNLVKSKSSPPFYNAFEFISSMSSGFDLSSLFENTRKSGSLFTSKCSASVIMGKLETLAKKLNFKIVGAKEFTLKMQGVSDGRKGKLSVKAEVFEVAPEVAVVEFSKSAGDTLEYKKFCDEDVRPALKDIVWSWQGESNCQD</sequence>
<accession>A0ABD2YXF6</accession>
<keyword evidence="7" id="KW-0418">Kinase</keyword>